<evidence type="ECO:0008006" key="4">
    <source>
        <dbReference type="Google" id="ProtNLM"/>
    </source>
</evidence>
<dbReference type="EMBL" id="JASCXX010000012">
    <property type="protein sequence ID" value="MDI6449719.1"/>
    <property type="molecule type" value="Genomic_DNA"/>
</dbReference>
<evidence type="ECO:0000256" key="1">
    <source>
        <dbReference type="SAM" id="Phobius"/>
    </source>
</evidence>
<reference evidence="2" key="1">
    <citation type="submission" date="2023-05" db="EMBL/GenBank/DDBJ databases">
        <title>Anaerotaeda fermentans gen. nov., sp. nov., a novel anaerobic planctomycete of the new family within the order Sedimentisphaerales isolated from Taman Peninsula, Russia.</title>
        <authorList>
            <person name="Khomyakova M.A."/>
            <person name="Merkel A.Y."/>
            <person name="Slobodkin A.I."/>
        </authorList>
    </citation>
    <scope>NUCLEOTIDE SEQUENCE</scope>
    <source>
        <strain evidence="2">M17dextr</strain>
    </source>
</reference>
<evidence type="ECO:0000313" key="2">
    <source>
        <dbReference type="EMBL" id="MDI6449719.1"/>
    </source>
</evidence>
<proteinExistence type="predicted"/>
<protein>
    <recommendedName>
        <fullName evidence="4">ABC transporter permease</fullName>
    </recommendedName>
</protein>
<dbReference type="RefSeq" id="WP_349245127.1">
    <property type="nucleotide sequence ID" value="NZ_JASCXX010000012.1"/>
</dbReference>
<feature type="transmembrane region" description="Helical" evidence="1">
    <location>
        <begin position="12"/>
        <end position="38"/>
    </location>
</feature>
<keyword evidence="3" id="KW-1185">Reference proteome</keyword>
<feature type="transmembrane region" description="Helical" evidence="1">
    <location>
        <begin position="50"/>
        <end position="74"/>
    </location>
</feature>
<keyword evidence="1" id="KW-0472">Membrane</keyword>
<accession>A0AAW6U197</accession>
<evidence type="ECO:0000313" key="3">
    <source>
        <dbReference type="Proteomes" id="UP001431776"/>
    </source>
</evidence>
<feature type="transmembrane region" description="Helical" evidence="1">
    <location>
        <begin position="189"/>
        <end position="208"/>
    </location>
</feature>
<keyword evidence="1" id="KW-0812">Transmembrane</keyword>
<gene>
    <name evidence="2" type="ORF">QJ522_11740</name>
</gene>
<comment type="caution">
    <text evidence="2">The sequence shown here is derived from an EMBL/GenBank/DDBJ whole genome shotgun (WGS) entry which is preliminary data.</text>
</comment>
<dbReference type="Proteomes" id="UP001431776">
    <property type="component" value="Unassembled WGS sequence"/>
</dbReference>
<organism evidence="2 3">
    <name type="scientific">Anaerobaca lacustris</name>
    <dbReference type="NCBI Taxonomy" id="3044600"/>
    <lineage>
        <taxon>Bacteria</taxon>
        <taxon>Pseudomonadati</taxon>
        <taxon>Planctomycetota</taxon>
        <taxon>Phycisphaerae</taxon>
        <taxon>Sedimentisphaerales</taxon>
        <taxon>Anaerobacaceae</taxon>
        <taxon>Anaerobaca</taxon>
    </lineage>
</organism>
<dbReference type="AlphaFoldDB" id="A0AAW6U197"/>
<name>A0AAW6U197_9BACT</name>
<feature type="transmembrane region" description="Helical" evidence="1">
    <location>
        <begin position="138"/>
        <end position="156"/>
    </location>
</feature>
<feature type="transmembrane region" description="Helical" evidence="1">
    <location>
        <begin position="95"/>
        <end position="118"/>
    </location>
</feature>
<feature type="transmembrane region" description="Helical" evidence="1">
    <location>
        <begin position="163"/>
        <end position="183"/>
    </location>
</feature>
<keyword evidence="1" id="KW-1133">Transmembrane helix</keyword>
<sequence>MRTYWTLLKREIIDHVAYFAAALILSGLLTAMLVSIALSFDESDRELFGLAGGIPATVAVVVGLCGLGVAQMYADRVRNISAFLTALPVTRAQIFAARIAAGVLVILILLVPLAVAGTMLLGPNVDGVPVYRGIVPDVFRGLFLMCLACYSVGIYAGWHRRSLAPTLGALPVVLLVPLLLVIKGFGPDVAAILAIFILACLAGTWCRFASSSL</sequence>